<protein>
    <recommendedName>
        <fullName evidence="2">DUF6598 domain-containing protein</fullName>
    </recommendedName>
</protein>
<dbReference type="PANTHER" id="PTHR33065">
    <property type="entry name" value="OS07G0486400 PROTEIN"/>
    <property type="match status" value="1"/>
</dbReference>
<organism evidence="3 4">
    <name type="scientific">Aegilops tauschii subsp. strangulata</name>
    <name type="common">Goatgrass</name>
    <dbReference type="NCBI Taxonomy" id="200361"/>
    <lineage>
        <taxon>Eukaryota</taxon>
        <taxon>Viridiplantae</taxon>
        <taxon>Streptophyta</taxon>
        <taxon>Embryophyta</taxon>
        <taxon>Tracheophyta</taxon>
        <taxon>Spermatophyta</taxon>
        <taxon>Magnoliopsida</taxon>
        <taxon>Liliopsida</taxon>
        <taxon>Poales</taxon>
        <taxon>Poaceae</taxon>
        <taxon>BOP clade</taxon>
        <taxon>Pooideae</taxon>
        <taxon>Triticodae</taxon>
        <taxon>Triticeae</taxon>
        <taxon>Triticinae</taxon>
        <taxon>Aegilops</taxon>
    </lineage>
</organism>
<dbReference type="STRING" id="200361.A0A452XLG6"/>
<evidence type="ECO:0000256" key="1">
    <source>
        <dbReference type="SAM" id="MobiDB-lite"/>
    </source>
</evidence>
<dbReference type="AlphaFoldDB" id="A0A452XLG6"/>
<accession>A0A452XLG6</accession>
<dbReference type="PANTHER" id="PTHR33065:SF99">
    <property type="entry name" value="DUF6598 DOMAIN-CONTAINING PROTEIN"/>
    <property type="match status" value="1"/>
</dbReference>
<evidence type="ECO:0000313" key="4">
    <source>
        <dbReference type="Proteomes" id="UP000015105"/>
    </source>
</evidence>
<proteinExistence type="predicted"/>
<dbReference type="Gramene" id="AET1Gv20052800.3">
    <property type="protein sequence ID" value="AET1Gv20052800.3"/>
    <property type="gene ID" value="AET1Gv20052800"/>
</dbReference>
<keyword evidence="4" id="KW-1185">Reference proteome</keyword>
<reference evidence="3" key="3">
    <citation type="journal article" date="2017" name="Nature">
        <title>Genome sequence of the progenitor of the wheat D genome Aegilops tauschii.</title>
        <authorList>
            <person name="Luo M.C."/>
            <person name="Gu Y.Q."/>
            <person name="Puiu D."/>
            <person name="Wang H."/>
            <person name="Twardziok S.O."/>
            <person name="Deal K.R."/>
            <person name="Huo N."/>
            <person name="Zhu T."/>
            <person name="Wang L."/>
            <person name="Wang Y."/>
            <person name="McGuire P.E."/>
            <person name="Liu S."/>
            <person name="Long H."/>
            <person name="Ramasamy R.K."/>
            <person name="Rodriguez J.C."/>
            <person name="Van S.L."/>
            <person name="Yuan L."/>
            <person name="Wang Z."/>
            <person name="Xia Z."/>
            <person name="Xiao L."/>
            <person name="Anderson O.D."/>
            <person name="Ouyang S."/>
            <person name="Liang Y."/>
            <person name="Zimin A.V."/>
            <person name="Pertea G."/>
            <person name="Qi P."/>
            <person name="Bennetzen J.L."/>
            <person name="Dai X."/>
            <person name="Dawson M.W."/>
            <person name="Muller H.G."/>
            <person name="Kugler K."/>
            <person name="Rivarola-Duarte L."/>
            <person name="Spannagl M."/>
            <person name="Mayer K.F.X."/>
            <person name="Lu F.H."/>
            <person name="Bevan M.W."/>
            <person name="Leroy P."/>
            <person name="Li P."/>
            <person name="You F.M."/>
            <person name="Sun Q."/>
            <person name="Liu Z."/>
            <person name="Lyons E."/>
            <person name="Wicker T."/>
            <person name="Salzberg S.L."/>
            <person name="Devos K.M."/>
            <person name="Dvorak J."/>
        </authorList>
    </citation>
    <scope>NUCLEOTIDE SEQUENCE [LARGE SCALE GENOMIC DNA]</scope>
    <source>
        <strain evidence="3">cv. AL8/78</strain>
    </source>
</reference>
<reference evidence="4" key="2">
    <citation type="journal article" date="2017" name="Nat. Plants">
        <title>The Aegilops tauschii genome reveals multiple impacts of transposons.</title>
        <authorList>
            <person name="Zhao G."/>
            <person name="Zou C."/>
            <person name="Li K."/>
            <person name="Wang K."/>
            <person name="Li T."/>
            <person name="Gao L."/>
            <person name="Zhang X."/>
            <person name="Wang H."/>
            <person name="Yang Z."/>
            <person name="Liu X."/>
            <person name="Jiang W."/>
            <person name="Mao L."/>
            <person name="Kong X."/>
            <person name="Jiao Y."/>
            <person name="Jia J."/>
        </authorList>
    </citation>
    <scope>NUCLEOTIDE SEQUENCE [LARGE SCALE GENOMIC DNA]</scope>
    <source>
        <strain evidence="4">cv. AL8/78</strain>
    </source>
</reference>
<feature type="compositionally biased region" description="Polar residues" evidence="1">
    <location>
        <begin position="52"/>
        <end position="62"/>
    </location>
</feature>
<reference evidence="3" key="4">
    <citation type="submission" date="2019-03" db="UniProtKB">
        <authorList>
            <consortium name="EnsemblPlants"/>
        </authorList>
    </citation>
    <scope>IDENTIFICATION</scope>
</reference>
<feature type="region of interest" description="Disordered" evidence="1">
    <location>
        <begin position="41"/>
        <end position="62"/>
    </location>
</feature>
<dbReference type="OrthoDB" id="590004at2759"/>
<feature type="domain" description="DUF6598" evidence="2">
    <location>
        <begin position="245"/>
        <end position="442"/>
    </location>
</feature>
<dbReference type="InterPro" id="IPR046533">
    <property type="entry name" value="DUF6598"/>
</dbReference>
<reference evidence="3" key="5">
    <citation type="journal article" date="2021" name="G3 (Bethesda)">
        <title>Aegilops tauschii genome assembly Aet v5.0 features greater sequence contiguity and improved annotation.</title>
        <authorList>
            <person name="Wang L."/>
            <person name="Zhu T."/>
            <person name="Rodriguez J.C."/>
            <person name="Deal K.R."/>
            <person name="Dubcovsky J."/>
            <person name="McGuire P.E."/>
            <person name="Lux T."/>
            <person name="Spannagl M."/>
            <person name="Mayer K.F.X."/>
            <person name="Baldrich P."/>
            <person name="Meyers B.C."/>
            <person name="Huo N."/>
            <person name="Gu Y.Q."/>
            <person name="Zhou H."/>
            <person name="Devos K.M."/>
            <person name="Bennetzen J.L."/>
            <person name="Unver T."/>
            <person name="Budak H."/>
            <person name="Gulick P.J."/>
            <person name="Galiba G."/>
            <person name="Kalapos B."/>
            <person name="Nelson D.R."/>
            <person name="Li P."/>
            <person name="You F.M."/>
            <person name="Luo M.C."/>
            <person name="Dvorak J."/>
        </authorList>
    </citation>
    <scope>NUCLEOTIDE SEQUENCE [LARGE SCALE GENOMIC DNA]</scope>
    <source>
        <strain evidence="3">cv. AL8/78</strain>
    </source>
</reference>
<dbReference type="Pfam" id="PF20241">
    <property type="entry name" value="DUF6598"/>
    <property type="match status" value="1"/>
</dbReference>
<reference evidence="4" key="1">
    <citation type="journal article" date="2014" name="Science">
        <title>Ancient hybridizations among the ancestral genomes of bread wheat.</title>
        <authorList>
            <consortium name="International Wheat Genome Sequencing Consortium,"/>
            <person name="Marcussen T."/>
            <person name="Sandve S.R."/>
            <person name="Heier L."/>
            <person name="Spannagl M."/>
            <person name="Pfeifer M."/>
            <person name="Jakobsen K.S."/>
            <person name="Wulff B.B."/>
            <person name="Steuernagel B."/>
            <person name="Mayer K.F."/>
            <person name="Olsen O.A."/>
        </authorList>
    </citation>
    <scope>NUCLEOTIDE SEQUENCE [LARGE SCALE GENOMIC DNA]</scope>
    <source>
        <strain evidence="4">cv. AL8/78</strain>
    </source>
</reference>
<sequence>MANEAVLETRIAPRVSSVCMRSTFDLIQSCERFQKRGHGFAEEGTSKKKLATSPSPSSIAGRQASLSSSDLMLSCEGFQKHGYEFPTTHVSHRLLYTTGAESCLSDNGNATAAKDSLSNNLDLKNDDSLGNIPCYDDFLPLEDDSGDTLTHDDGIGIIQRVSPMEYIKRLLLKRSALSISSAELGVNTKLSMIPESSRDFRHSGDLCWHEYYHMSEVSQTVLPPKRYTRCEPLTAVRCFHEPQAMLQVFSIKLKAYLQAIGSSVEVYGFVAIRDGEDYHRNYLFNRPRTDPVTINTTSDYLPLMSPKRGMSMTFECLMEVDIRIKGDIEDVTLVDGCSDLIESHCLYDTEIECTMDDTNGAAMFDFIIFRRALEATVELNFTKVPTGGMEVKMCGYTAISESLYDFMGEQRECDRFVASAGRHPQYFIAAVPFEDTLFVDFMEGKLSIPFKAAVHGSQEREYHFSNGAVVSVTVSWSSTYY</sequence>
<dbReference type="Proteomes" id="UP000015105">
    <property type="component" value="Chromosome 1D"/>
</dbReference>
<dbReference type="EnsemblPlants" id="AET1Gv20052800.3">
    <property type="protein sequence ID" value="AET1Gv20052800.3"/>
    <property type="gene ID" value="AET1Gv20052800"/>
</dbReference>
<name>A0A452XLG6_AEGTS</name>
<dbReference type="OMA" id="RVSSVCM"/>
<evidence type="ECO:0000259" key="2">
    <source>
        <dbReference type="Pfam" id="PF20241"/>
    </source>
</evidence>
<evidence type="ECO:0000313" key="3">
    <source>
        <dbReference type="EnsemblPlants" id="AET1Gv20052800.3"/>
    </source>
</evidence>